<protein>
    <recommendedName>
        <fullName evidence="3 6">DNA polymerase alpha subunit B</fullName>
    </recommendedName>
</protein>
<evidence type="ECO:0000256" key="2">
    <source>
        <dbReference type="ARBA" id="ARBA00007299"/>
    </source>
</evidence>
<dbReference type="PANTHER" id="PTHR23061:SF12">
    <property type="entry name" value="DNA POLYMERASE ALPHA SUBUNIT B"/>
    <property type="match status" value="1"/>
</dbReference>
<gene>
    <name evidence="10" type="ORF">BCR35DRAFT_286696</name>
</gene>
<dbReference type="PIRSF" id="PIRSF018300">
    <property type="entry name" value="DNA_pol_alph_2"/>
    <property type="match status" value="1"/>
</dbReference>
<comment type="subcellular location">
    <subcellularLocation>
        <location evidence="1 6">Nucleus</location>
    </subcellularLocation>
</comment>
<comment type="caution">
    <text evidence="10">The sequence shown here is derived from an EMBL/GenBank/DDBJ whole genome shotgun (WGS) entry which is preliminary data.</text>
</comment>
<dbReference type="InterPro" id="IPR007185">
    <property type="entry name" value="DNA_pol_a/d/e_bsu"/>
</dbReference>
<dbReference type="Proteomes" id="UP000193467">
    <property type="component" value="Unassembled WGS sequence"/>
</dbReference>
<dbReference type="GO" id="GO:0005658">
    <property type="term" value="C:alpha DNA polymerase:primase complex"/>
    <property type="evidence" value="ECO:0007669"/>
    <property type="project" value="TreeGrafter"/>
</dbReference>
<dbReference type="InParanoid" id="A0A1Y2G2V9"/>
<dbReference type="GO" id="GO:0003677">
    <property type="term" value="F:DNA binding"/>
    <property type="evidence" value="ECO:0007669"/>
    <property type="project" value="InterPro"/>
</dbReference>
<dbReference type="OrthoDB" id="336885at2759"/>
<feature type="compositionally biased region" description="Polar residues" evidence="7">
    <location>
        <begin position="32"/>
        <end position="52"/>
    </location>
</feature>
<evidence type="ECO:0000313" key="10">
    <source>
        <dbReference type="EMBL" id="ORY91716.1"/>
    </source>
</evidence>
<name>A0A1Y2G2V9_9BASI</name>
<feature type="domain" description="DNA polymerase alpha/delta/epsilon subunit B" evidence="8">
    <location>
        <begin position="284"/>
        <end position="510"/>
    </location>
</feature>
<evidence type="ECO:0000256" key="1">
    <source>
        <dbReference type="ARBA" id="ARBA00004123"/>
    </source>
</evidence>
<dbReference type="PANTHER" id="PTHR23061">
    <property type="entry name" value="DNA POLYMERASE 2 ALPHA 70 KDA SUBUNIT"/>
    <property type="match status" value="1"/>
</dbReference>
<dbReference type="Pfam" id="PF04042">
    <property type="entry name" value="DNA_pol_E_B"/>
    <property type="match status" value="1"/>
</dbReference>
<dbReference type="STRING" id="106004.A0A1Y2G2V9"/>
<dbReference type="Gene3D" id="3.60.21.60">
    <property type="match status" value="1"/>
</dbReference>
<evidence type="ECO:0000256" key="4">
    <source>
        <dbReference type="ARBA" id="ARBA00022705"/>
    </source>
</evidence>
<dbReference type="Pfam" id="PF22062">
    <property type="entry name" value="OB_DPOA2"/>
    <property type="match status" value="1"/>
</dbReference>
<keyword evidence="11" id="KW-1185">Reference proteome</keyword>
<feature type="domain" description="DNA polymerase alpha subunit B OB" evidence="9">
    <location>
        <begin position="136"/>
        <end position="250"/>
    </location>
</feature>
<comment type="similarity">
    <text evidence="2 6">Belongs to the DNA polymerase alpha subunit B family.</text>
</comment>
<evidence type="ECO:0000259" key="8">
    <source>
        <dbReference type="Pfam" id="PF04042"/>
    </source>
</evidence>
<proteinExistence type="inferred from homology"/>
<sequence>MNTSVKKAAPISLDSLLDDVSTPKRHRPIAPGSSTGRASNLSSSPVPLNGTPSRPIAPGPSRLHNSSPANGSPSTPSVPFASRANKLAVQESLNGDLDLPTSSQRIGDKPRVLLSSTTDPSKYNYRIAYEKPMERSEALDKQIDEAAEAFRDYYGLDDFGDPGAQSQEDIMAIGRLCPESDNAKMTETSTWLESSRMLGSGSRVLLKFDADMKVRNAPPGSGGMGMFAGCLVGVKGRNGGGKLFAVNEIWMMPPIDPSYTRPSEILDREHGEGIKKLGGNPMSVIVAAGPYTVDSDLEYAPLGALLENAEAERPDVLVLLGPFVDAEHPLIKVGDVDQSPEDLFRSQISARLATLLRASPRTNVILIPNGRDMTNAHVAYPQSPFSKEGLGLPKGVRCLPNPTTFSINEVVFAMTSVDVLFSLRNQEFFRKCGEAHDEENVVEDPSNKDVMARTCRHLLRQRSFYPIFPAPLGSKTLSPLNLDITHNELIKMGTSGADVVILPSMLKHFTRIVDSTIMVNPSFLTRGESAGTFARFTVHPMAKSELEQLSTDGGDEMMEHRVYERCRVDIVKV</sequence>
<dbReference type="InterPro" id="IPR054300">
    <property type="entry name" value="OB_DPOA2"/>
</dbReference>
<dbReference type="AlphaFoldDB" id="A0A1Y2G2V9"/>
<reference evidence="10 11" key="1">
    <citation type="submission" date="2016-07" db="EMBL/GenBank/DDBJ databases">
        <title>Pervasive Adenine N6-methylation of Active Genes in Fungi.</title>
        <authorList>
            <consortium name="DOE Joint Genome Institute"/>
            <person name="Mondo S.J."/>
            <person name="Dannebaum R.O."/>
            <person name="Kuo R.C."/>
            <person name="Labutti K."/>
            <person name="Haridas S."/>
            <person name="Kuo A."/>
            <person name="Salamov A."/>
            <person name="Ahrendt S.R."/>
            <person name="Lipzen A."/>
            <person name="Sullivan W."/>
            <person name="Andreopoulos W.B."/>
            <person name="Clum A."/>
            <person name="Lindquist E."/>
            <person name="Daum C."/>
            <person name="Ramamoorthy G.K."/>
            <person name="Gryganskyi A."/>
            <person name="Culley D."/>
            <person name="Magnuson J.K."/>
            <person name="James T.Y."/>
            <person name="O'Malley M.A."/>
            <person name="Stajich J.E."/>
            <person name="Spatafora J.W."/>
            <person name="Visel A."/>
            <person name="Grigoriev I.V."/>
        </authorList>
    </citation>
    <scope>NUCLEOTIDE SEQUENCE [LARGE SCALE GENOMIC DNA]</scope>
    <source>
        <strain evidence="10 11">62-1032</strain>
    </source>
</reference>
<feature type="compositionally biased region" description="Polar residues" evidence="7">
    <location>
        <begin position="63"/>
        <end position="77"/>
    </location>
</feature>
<dbReference type="EMBL" id="MCGR01000002">
    <property type="protein sequence ID" value="ORY91716.1"/>
    <property type="molecule type" value="Genomic_DNA"/>
</dbReference>
<keyword evidence="4 6" id="KW-0235">DNA replication</keyword>
<dbReference type="GO" id="GO:0006270">
    <property type="term" value="P:DNA replication initiation"/>
    <property type="evidence" value="ECO:0007669"/>
    <property type="project" value="TreeGrafter"/>
</dbReference>
<keyword evidence="5 6" id="KW-0539">Nucleus</keyword>
<dbReference type="InterPro" id="IPR016722">
    <property type="entry name" value="DNA_pol_alpha_bsu"/>
</dbReference>
<evidence type="ECO:0000259" key="9">
    <source>
        <dbReference type="Pfam" id="PF22062"/>
    </source>
</evidence>
<evidence type="ECO:0000313" key="11">
    <source>
        <dbReference type="Proteomes" id="UP000193467"/>
    </source>
</evidence>
<feature type="region of interest" description="Disordered" evidence="7">
    <location>
        <begin position="1"/>
        <end position="80"/>
    </location>
</feature>
<evidence type="ECO:0000256" key="5">
    <source>
        <dbReference type="ARBA" id="ARBA00023242"/>
    </source>
</evidence>
<comment type="function">
    <text evidence="6">Accessory subunit of the DNA polymerase alpha complex (also known as the alpha DNA polymerase-primase complex) which plays an essential role in the initiation of DNA synthesis.</text>
</comment>
<evidence type="ECO:0000256" key="6">
    <source>
        <dbReference type="PIRNR" id="PIRNR018300"/>
    </source>
</evidence>
<accession>A0A1Y2G2V9</accession>
<evidence type="ECO:0000256" key="7">
    <source>
        <dbReference type="SAM" id="MobiDB-lite"/>
    </source>
</evidence>
<organism evidence="10 11">
    <name type="scientific">Leucosporidium creatinivorum</name>
    <dbReference type="NCBI Taxonomy" id="106004"/>
    <lineage>
        <taxon>Eukaryota</taxon>
        <taxon>Fungi</taxon>
        <taxon>Dikarya</taxon>
        <taxon>Basidiomycota</taxon>
        <taxon>Pucciniomycotina</taxon>
        <taxon>Microbotryomycetes</taxon>
        <taxon>Leucosporidiales</taxon>
        <taxon>Leucosporidium</taxon>
    </lineage>
</organism>
<dbReference type="FunCoup" id="A0A1Y2G2V9">
    <property type="interactions" value="158"/>
</dbReference>
<evidence type="ECO:0000256" key="3">
    <source>
        <dbReference type="ARBA" id="ARBA00018596"/>
    </source>
</evidence>